<dbReference type="Proteomes" id="UP000094609">
    <property type="component" value="Chromosome"/>
</dbReference>
<dbReference type="RefSeq" id="WP_069477067.1">
    <property type="nucleotide sequence ID" value="NZ_CP017111.1"/>
</dbReference>
<dbReference type="EMBL" id="CP017111">
    <property type="protein sequence ID" value="AOO64101.1"/>
    <property type="molecule type" value="Genomic_DNA"/>
</dbReference>
<dbReference type="PATRIC" id="fig|1193502.14.peg.309"/>
<evidence type="ECO:0008006" key="3">
    <source>
        <dbReference type="Google" id="ProtNLM"/>
    </source>
</evidence>
<dbReference type="NCBIfam" id="NF007718">
    <property type="entry name" value="PRK10410.2-2"/>
    <property type="match status" value="1"/>
</dbReference>
<dbReference type="Pfam" id="PF11756">
    <property type="entry name" value="YgbA_NO"/>
    <property type="match status" value="1"/>
</dbReference>
<reference evidence="2" key="1">
    <citation type="submission" date="2016-08" db="EMBL/GenBank/DDBJ databases">
        <title>Complete genome sequence of the organohalide-respiring Epsilonproteobacterium Sulfurospirillum halorespirans.</title>
        <authorList>
            <person name="Goris T."/>
            <person name="Zimmermann J."/>
            <person name="Schenz B."/>
            <person name="Lemos M."/>
            <person name="Hackermueller J."/>
            <person name="Diekert G."/>
        </authorList>
    </citation>
    <scope>NUCLEOTIDE SEQUENCE [LARGE SCALE GENOMIC DNA]</scope>
    <source>
        <strain>DSM 13726</strain>
        <strain evidence="2">PCE-M2</strain>
    </source>
</reference>
<evidence type="ECO:0000313" key="2">
    <source>
        <dbReference type="Proteomes" id="UP000094609"/>
    </source>
</evidence>
<dbReference type="AlphaFoldDB" id="A0A1D7TGH5"/>
<keyword evidence="2" id="KW-1185">Reference proteome</keyword>
<evidence type="ECO:0000313" key="1">
    <source>
        <dbReference type="EMBL" id="AOO64101.1"/>
    </source>
</evidence>
<sequence>MTKEKLISDTQTLHRFIQLHCDKKHHDIPKKKGALQVSFKEESLCDLPYHICEECETLFLYAYGKLKNCPHENKPSCRKCPDPCYAKPMWKKMASVMMFSGMQFGLTKIRKIFSK</sequence>
<name>A0A1D7TGH5_9BACT</name>
<dbReference type="KEGG" id="shal:SHALO_0304"/>
<organism evidence="1 2">
    <name type="scientific">Sulfurospirillum halorespirans DSM 13726</name>
    <dbReference type="NCBI Taxonomy" id="1193502"/>
    <lineage>
        <taxon>Bacteria</taxon>
        <taxon>Pseudomonadati</taxon>
        <taxon>Campylobacterota</taxon>
        <taxon>Epsilonproteobacteria</taxon>
        <taxon>Campylobacterales</taxon>
        <taxon>Sulfurospirillaceae</taxon>
        <taxon>Sulfurospirillum</taxon>
    </lineage>
</organism>
<dbReference type="InterPro" id="IPR020483">
    <property type="entry name" value="Uncharacterised_YgbA"/>
</dbReference>
<protein>
    <recommendedName>
        <fullName evidence="3">Nitrous oxide-stimulated promoter family protein</fullName>
    </recommendedName>
</protein>
<proteinExistence type="predicted"/>
<dbReference type="STRING" id="1193502.SHALO_0304"/>
<accession>A0A1D7TGH5</accession>
<gene>
    <name evidence="1" type="ORF">SHALO_0304</name>
</gene>